<dbReference type="Gene3D" id="1.20.1050.10">
    <property type="match status" value="1"/>
</dbReference>
<dbReference type="InterPro" id="IPR036282">
    <property type="entry name" value="Glutathione-S-Trfase_C_sf"/>
</dbReference>
<dbReference type="GeneID" id="105365910"/>
<dbReference type="PROSITE" id="PS51354">
    <property type="entry name" value="GLUTAREDOXIN_2"/>
    <property type="match status" value="1"/>
</dbReference>
<organism evidence="5 6">
    <name type="scientific">Ceratosolen solmsi marchali</name>
    <dbReference type="NCBI Taxonomy" id="326594"/>
    <lineage>
        <taxon>Eukaryota</taxon>
        <taxon>Metazoa</taxon>
        <taxon>Ecdysozoa</taxon>
        <taxon>Arthropoda</taxon>
        <taxon>Hexapoda</taxon>
        <taxon>Insecta</taxon>
        <taxon>Pterygota</taxon>
        <taxon>Neoptera</taxon>
        <taxon>Endopterygota</taxon>
        <taxon>Hymenoptera</taxon>
        <taxon>Apocrita</taxon>
        <taxon>Proctotrupomorpha</taxon>
        <taxon>Chalcidoidea</taxon>
        <taxon>Agaonidae</taxon>
        <taxon>Agaoninae</taxon>
        <taxon>Ceratosolen</taxon>
    </lineage>
</organism>
<evidence type="ECO:0000313" key="6">
    <source>
        <dbReference type="RefSeq" id="XP_011502497.1"/>
    </source>
</evidence>
<dbReference type="GO" id="GO:0050220">
    <property type="term" value="F:prostaglandin-E synthase activity"/>
    <property type="evidence" value="ECO:0007669"/>
    <property type="project" value="InterPro"/>
</dbReference>
<dbReference type="InterPro" id="IPR036249">
    <property type="entry name" value="Thioredoxin-like_sf"/>
</dbReference>
<dbReference type="InterPro" id="IPR034334">
    <property type="entry name" value="PGES2"/>
</dbReference>
<feature type="domain" description="Glutaredoxin" evidence="4">
    <location>
        <begin position="114"/>
        <end position="164"/>
    </location>
</feature>
<dbReference type="Gene3D" id="3.40.30.10">
    <property type="entry name" value="Glutaredoxin"/>
    <property type="match status" value="1"/>
</dbReference>
<name>A0AAJ6YQT5_9HYME</name>
<evidence type="ECO:0000256" key="1">
    <source>
        <dbReference type="ARBA" id="ARBA00002549"/>
    </source>
</evidence>
<evidence type="ECO:0000313" key="5">
    <source>
        <dbReference type="Proteomes" id="UP000695007"/>
    </source>
</evidence>
<proteinExistence type="inferred from homology"/>
<dbReference type="PANTHER" id="PTHR12782">
    <property type="entry name" value="MICROSOMAL PROSTAGLANDIN E SYNTHASE-2"/>
    <property type="match status" value="1"/>
</dbReference>
<dbReference type="Gene3D" id="6.20.200.30">
    <property type="match status" value="1"/>
</dbReference>
<dbReference type="SFLD" id="SFLDG01203">
    <property type="entry name" value="Prostaglandin_E_synthase_like1"/>
    <property type="match status" value="1"/>
</dbReference>
<dbReference type="InterPro" id="IPR034335">
    <property type="entry name" value="PGES2_C"/>
</dbReference>
<accession>A0AAJ6YQT5</accession>
<dbReference type="KEGG" id="csol:105365910"/>
<dbReference type="SFLD" id="SFLDS00019">
    <property type="entry name" value="Glutathione_Transferase_(cytos"/>
    <property type="match status" value="1"/>
</dbReference>
<dbReference type="PROSITE" id="PS00195">
    <property type="entry name" value="GLUTAREDOXIN_1"/>
    <property type="match status" value="1"/>
</dbReference>
<reference evidence="6" key="1">
    <citation type="submission" date="2025-08" db="UniProtKB">
        <authorList>
            <consortium name="RefSeq"/>
        </authorList>
    </citation>
    <scope>IDENTIFICATION</scope>
</reference>
<dbReference type="Proteomes" id="UP000695007">
    <property type="component" value="Unplaced"/>
</dbReference>
<dbReference type="InterPro" id="IPR040079">
    <property type="entry name" value="Glutathione_S-Trfase"/>
</dbReference>
<protein>
    <submittedName>
        <fullName evidence="6">Prostaglandin E synthase 2 isoform X1</fullName>
    </submittedName>
</protein>
<keyword evidence="3" id="KW-0443">Lipid metabolism</keyword>
<dbReference type="AlphaFoldDB" id="A0AAJ6YQT5"/>
<keyword evidence="5" id="KW-1185">Reference proteome</keyword>
<dbReference type="GO" id="GO:0006629">
    <property type="term" value="P:lipid metabolic process"/>
    <property type="evidence" value="ECO:0007669"/>
    <property type="project" value="UniProtKB-KW"/>
</dbReference>
<dbReference type="InterPro" id="IPR002109">
    <property type="entry name" value="Glutaredoxin"/>
</dbReference>
<dbReference type="CTD" id="39856"/>
<dbReference type="SFLD" id="SFLDG01182">
    <property type="entry name" value="Prostaglandin_E_synthase_like"/>
    <property type="match status" value="1"/>
</dbReference>
<comment type="similarity">
    <text evidence="2">Belongs to the GST superfamily.</text>
</comment>
<sequence length="401" mass="47020">MAAFHRLHIILRKTKCFNEFIRFNRSILNSLTIRSLCTYIEQPKSKNNFKFSLIGTAVGFALGIGYALKEIASAKQKLALEGTIVGTKLLKHKPDVKLSRTVFSHIDNTGLQLTLFQYQSCPFCCKVRVLLDYYGLSYDVVEVDPVFRQEISWSNYRKVPILLVKIDREYQILTDSSMIVSLLTSYLNSKSVKINELAKFYPTMVMYNEKGQFKHEIVNKYFLMYPNSVFQDKDLNHINEEYKWRKWTDNVFIHTLSPNVYRTLKEAYQTFNWFSKVGHWDEYFPFWEQAIMVHVGAFAMWLISKRLKKRHNLKDNVRESFYDEINIWLYEIKIKGGIFMGGLNPDLCDLTVYGVLNSIEGCQAFKDALINTNLGTWYNAVKEKVDSHSDRRMTTRTKYLT</sequence>
<dbReference type="Pfam" id="PF00462">
    <property type="entry name" value="Glutaredoxin"/>
    <property type="match status" value="1"/>
</dbReference>
<dbReference type="InterPro" id="IPR011767">
    <property type="entry name" value="GLR_AS"/>
</dbReference>
<evidence type="ECO:0000256" key="3">
    <source>
        <dbReference type="ARBA" id="ARBA00023098"/>
    </source>
</evidence>
<dbReference type="RefSeq" id="XP_011502497.1">
    <property type="nucleotide sequence ID" value="XM_011504195.1"/>
</dbReference>
<evidence type="ECO:0000256" key="2">
    <source>
        <dbReference type="ARBA" id="ARBA00007409"/>
    </source>
</evidence>
<dbReference type="PANTHER" id="PTHR12782:SF5">
    <property type="entry name" value="PROSTAGLANDIN E SYNTHASE 2"/>
    <property type="match status" value="1"/>
</dbReference>
<dbReference type="CDD" id="cd03197">
    <property type="entry name" value="GST_C_mPGES2"/>
    <property type="match status" value="1"/>
</dbReference>
<comment type="function">
    <text evidence="1">Has a glutathione-disulfide oxidoreductase activity in the presence of NADPH and glutathione reductase. Reduces low molecular weight disulfides and proteins.</text>
</comment>
<gene>
    <name evidence="6" type="primary">LOC105365910</name>
</gene>
<dbReference type="SUPFAM" id="SSF52833">
    <property type="entry name" value="Thioredoxin-like"/>
    <property type="match status" value="1"/>
</dbReference>
<dbReference type="SUPFAM" id="SSF47616">
    <property type="entry name" value="GST C-terminal domain-like"/>
    <property type="match status" value="1"/>
</dbReference>
<evidence type="ECO:0000259" key="4">
    <source>
        <dbReference type="Pfam" id="PF00462"/>
    </source>
</evidence>
<dbReference type="GO" id="GO:0005739">
    <property type="term" value="C:mitochondrion"/>
    <property type="evidence" value="ECO:0007669"/>
    <property type="project" value="TreeGrafter"/>
</dbReference>